<proteinExistence type="predicted"/>
<sequence>MKGAGLNRQMEGGGSKMQMKGDGPNMQMEGASKVQRKAPPEKQQGHGTADSHPQLLPYEQVRLQQCMQNNARLAQLGIPPLVNIFGSKDANGQKEKKPNHREREESGSEYDPDQDDTCESDNAQEMSRRQETDMPTSALRFKGRRKRVFAVESTTVTRSKRANAQRHPSLTRSEIDAPPPSHPNMSKSTEDVVPIQPSIPPPDGLPNGQ</sequence>
<name>A0A8T0ML93_PANVG</name>
<dbReference type="AlphaFoldDB" id="A0A8T0ML93"/>
<evidence type="ECO:0000256" key="1">
    <source>
        <dbReference type="SAM" id="MobiDB-lite"/>
    </source>
</evidence>
<feature type="region of interest" description="Disordered" evidence="1">
    <location>
        <begin position="82"/>
        <end position="209"/>
    </location>
</feature>
<dbReference type="Proteomes" id="UP000823388">
    <property type="component" value="Chromosome 9N"/>
</dbReference>
<evidence type="ECO:0000313" key="3">
    <source>
        <dbReference type="Proteomes" id="UP000823388"/>
    </source>
</evidence>
<accession>A0A8T0ML93</accession>
<protein>
    <submittedName>
        <fullName evidence="2">Uncharacterized protein</fullName>
    </submittedName>
</protein>
<feature type="region of interest" description="Disordered" evidence="1">
    <location>
        <begin position="1"/>
        <end position="56"/>
    </location>
</feature>
<reference evidence="2" key="1">
    <citation type="submission" date="2020-05" db="EMBL/GenBank/DDBJ databases">
        <title>WGS assembly of Panicum virgatum.</title>
        <authorList>
            <person name="Lovell J.T."/>
            <person name="Jenkins J."/>
            <person name="Shu S."/>
            <person name="Juenger T.E."/>
            <person name="Schmutz J."/>
        </authorList>
    </citation>
    <scope>NUCLEOTIDE SEQUENCE</scope>
    <source>
        <strain evidence="2">AP13</strain>
    </source>
</reference>
<gene>
    <name evidence="2" type="ORF">PVAP13_9NG312128</name>
</gene>
<dbReference type="EMBL" id="CM029054">
    <property type="protein sequence ID" value="KAG2538211.1"/>
    <property type="molecule type" value="Genomic_DNA"/>
</dbReference>
<feature type="compositionally biased region" description="Basic and acidic residues" evidence="1">
    <location>
        <begin position="91"/>
        <end position="106"/>
    </location>
</feature>
<comment type="caution">
    <text evidence="2">The sequence shown here is derived from an EMBL/GenBank/DDBJ whole genome shotgun (WGS) entry which is preliminary data.</text>
</comment>
<keyword evidence="3" id="KW-1185">Reference proteome</keyword>
<feature type="compositionally biased region" description="Pro residues" evidence="1">
    <location>
        <begin position="197"/>
        <end position="209"/>
    </location>
</feature>
<organism evidence="2 3">
    <name type="scientific">Panicum virgatum</name>
    <name type="common">Blackwell switchgrass</name>
    <dbReference type="NCBI Taxonomy" id="38727"/>
    <lineage>
        <taxon>Eukaryota</taxon>
        <taxon>Viridiplantae</taxon>
        <taxon>Streptophyta</taxon>
        <taxon>Embryophyta</taxon>
        <taxon>Tracheophyta</taxon>
        <taxon>Spermatophyta</taxon>
        <taxon>Magnoliopsida</taxon>
        <taxon>Liliopsida</taxon>
        <taxon>Poales</taxon>
        <taxon>Poaceae</taxon>
        <taxon>PACMAD clade</taxon>
        <taxon>Panicoideae</taxon>
        <taxon>Panicodae</taxon>
        <taxon>Paniceae</taxon>
        <taxon>Panicinae</taxon>
        <taxon>Panicum</taxon>
        <taxon>Panicum sect. Hiantes</taxon>
    </lineage>
</organism>
<feature type="compositionally biased region" description="Acidic residues" evidence="1">
    <location>
        <begin position="107"/>
        <end position="119"/>
    </location>
</feature>
<evidence type="ECO:0000313" key="2">
    <source>
        <dbReference type="EMBL" id="KAG2538211.1"/>
    </source>
</evidence>